<keyword evidence="9 11" id="KW-0472">Membrane</keyword>
<dbReference type="PRINTS" id="PR02050">
    <property type="entry name" value="B14GALTRFASE"/>
</dbReference>
<feature type="non-terminal residue" evidence="14">
    <location>
        <position position="1"/>
    </location>
</feature>
<dbReference type="GO" id="GO:0008378">
    <property type="term" value="F:galactosyltransferase activity"/>
    <property type="evidence" value="ECO:0007669"/>
    <property type="project" value="TreeGrafter"/>
</dbReference>
<evidence type="ECO:0008006" key="16">
    <source>
        <dbReference type="Google" id="ProtNLM"/>
    </source>
</evidence>
<dbReference type="Proteomes" id="UP001208570">
    <property type="component" value="Unassembled WGS sequence"/>
</dbReference>
<dbReference type="Pfam" id="PF13733">
    <property type="entry name" value="Glyco_transf_7N"/>
    <property type="match status" value="1"/>
</dbReference>
<evidence type="ECO:0000313" key="14">
    <source>
        <dbReference type="EMBL" id="KAK2145136.1"/>
    </source>
</evidence>
<dbReference type="Gene3D" id="3.90.550.10">
    <property type="entry name" value="Spore Coat Polysaccharide Biosynthesis Protein SpsA, Chain A"/>
    <property type="match status" value="1"/>
</dbReference>
<comment type="subcellular location">
    <subcellularLocation>
        <location evidence="1">Membrane</location>
        <topology evidence="1">Single-pass type II membrane protein</topology>
    </subcellularLocation>
</comment>
<dbReference type="GO" id="GO:0005794">
    <property type="term" value="C:Golgi apparatus"/>
    <property type="evidence" value="ECO:0007669"/>
    <property type="project" value="TreeGrafter"/>
</dbReference>
<evidence type="ECO:0000256" key="5">
    <source>
        <dbReference type="ARBA" id="ARBA00022679"/>
    </source>
</evidence>
<keyword evidence="10" id="KW-0325">Glycoprotein</keyword>
<sequence length="299" mass="34373">MARFGEKGFSFSLQRLYLFGTICFGGYFSYYFVTSHTPLTSLSRDIVSLRRLADDVTLVPSYLPQTEQSYLEKCPERLPGLVGQIEVNMSEPESFDDILPLYKGNRRLEIGGKWRPSNCTSISRLAVVMTYRNRSKSIKLMLQHLHGFLQKQLIQYQMFVIEPPPDTEFNRGLLKNIGFVESGKFGDFQCVVFQDIDLLPENDRNLYHCPTVPRHLVVAIDATRYKPLYGGAVFGGAVLFRREQFQKINGFSNYYFGWGGEDDDLLDRVRHGRLKIGRPSSLVGRYRSVKHKKDQRGNT</sequence>
<feature type="domain" description="Galactosyltransferase C-terminal" evidence="12">
    <location>
        <begin position="214"/>
        <end position="292"/>
    </location>
</feature>
<dbReference type="GO" id="GO:0005975">
    <property type="term" value="P:carbohydrate metabolic process"/>
    <property type="evidence" value="ECO:0007669"/>
    <property type="project" value="InterPro"/>
</dbReference>
<protein>
    <recommendedName>
        <fullName evidence="16">Beta-1,4-N-acetylgalactosaminyltransferase bre-4</fullName>
    </recommendedName>
</protein>
<evidence type="ECO:0000256" key="10">
    <source>
        <dbReference type="ARBA" id="ARBA00023180"/>
    </source>
</evidence>
<evidence type="ECO:0000313" key="15">
    <source>
        <dbReference type="Proteomes" id="UP001208570"/>
    </source>
</evidence>
<name>A0AAD9MVA2_9ANNE</name>
<gene>
    <name evidence="14" type="ORF">LSH36_700g01043</name>
</gene>
<evidence type="ECO:0000256" key="1">
    <source>
        <dbReference type="ARBA" id="ARBA00004606"/>
    </source>
</evidence>
<evidence type="ECO:0000256" key="4">
    <source>
        <dbReference type="ARBA" id="ARBA00022676"/>
    </source>
</evidence>
<dbReference type="PANTHER" id="PTHR19300:SF57">
    <property type="entry name" value="BETA-1,4-N-ACETYLGALACTOSAMINYLTRANSFERASE"/>
    <property type="match status" value="1"/>
</dbReference>
<evidence type="ECO:0000259" key="12">
    <source>
        <dbReference type="Pfam" id="PF02709"/>
    </source>
</evidence>
<dbReference type="InterPro" id="IPR027791">
    <property type="entry name" value="Galactosyl_T_C"/>
</dbReference>
<evidence type="ECO:0000256" key="11">
    <source>
        <dbReference type="SAM" id="Phobius"/>
    </source>
</evidence>
<evidence type="ECO:0000256" key="8">
    <source>
        <dbReference type="ARBA" id="ARBA00022989"/>
    </source>
</evidence>
<keyword evidence="5" id="KW-0808">Transferase</keyword>
<proteinExistence type="inferred from homology"/>
<evidence type="ECO:0000256" key="6">
    <source>
        <dbReference type="ARBA" id="ARBA00022692"/>
    </source>
</evidence>
<dbReference type="GO" id="GO:0006688">
    <property type="term" value="P:glycosphingolipid biosynthetic process"/>
    <property type="evidence" value="ECO:0007669"/>
    <property type="project" value="TreeGrafter"/>
</dbReference>
<dbReference type="PANTHER" id="PTHR19300">
    <property type="entry name" value="BETA-1,4-GALACTOSYLTRANSFERASE"/>
    <property type="match status" value="1"/>
</dbReference>
<keyword evidence="7" id="KW-0735">Signal-anchor</keyword>
<dbReference type="AlphaFoldDB" id="A0AAD9MVA2"/>
<dbReference type="SUPFAM" id="SSF53448">
    <property type="entry name" value="Nucleotide-diphospho-sugar transferases"/>
    <property type="match status" value="1"/>
</dbReference>
<comment type="similarity">
    <text evidence="3">Belongs to the glycosyltransferase 7 family.</text>
</comment>
<evidence type="ECO:0000256" key="3">
    <source>
        <dbReference type="ARBA" id="ARBA00005735"/>
    </source>
</evidence>
<keyword evidence="15" id="KW-1185">Reference proteome</keyword>
<comment type="pathway">
    <text evidence="2">Protein modification; protein glycosylation.</text>
</comment>
<evidence type="ECO:0000259" key="13">
    <source>
        <dbReference type="Pfam" id="PF13733"/>
    </source>
</evidence>
<dbReference type="GO" id="GO:0016020">
    <property type="term" value="C:membrane"/>
    <property type="evidence" value="ECO:0007669"/>
    <property type="project" value="UniProtKB-SubCell"/>
</dbReference>
<comment type="caution">
    <text evidence="14">The sequence shown here is derived from an EMBL/GenBank/DDBJ whole genome shotgun (WGS) entry which is preliminary data.</text>
</comment>
<reference evidence="14" key="1">
    <citation type="journal article" date="2023" name="Mol. Biol. Evol.">
        <title>Third-Generation Sequencing Reveals the Adaptive Role of the Epigenome in Three Deep-Sea Polychaetes.</title>
        <authorList>
            <person name="Perez M."/>
            <person name="Aroh O."/>
            <person name="Sun Y."/>
            <person name="Lan Y."/>
            <person name="Juniper S.K."/>
            <person name="Young C.R."/>
            <person name="Angers B."/>
            <person name="Qian P.Y."/>
        </authorList>
    </citation>
    <scope>NUCLEOTIDE SEQUENCE</scope>
    <source>
        <strain evidence="14">P08H-3</strain>
    </source>
</reference>
<dbReference type="InterPro" id="IPR003859">
    <property type="entry name" value="Galactosyl_T"/>
</dbReference>
<keyword evidence="6 11" id="KW-0812">Transmembrane</keyword>
<evidence type="ECO:0000256" key="2">
    <source>
        <dbReference type="ARBA" id="ARBA00004922"/>
    </source>
</evidence>
<dbReference type="EMBL" id="JAODUP010000700">
    <property type="protein sequence ID" value="KAK2145136.1"/>
    <property type="molecule type" value="Genomic_DNA"/>
</dbReference>
<accession>A0AAD9MVA2</accession>
<dbReference type="InterPro" id="IPR027995">
    <property type="entry name" value="Galactosyl_T_N"/>
</dbReference>
<feature type="domain" description="Galactosyltransferase N-terminal" evidence="13">
    <location>
        <begin position="74"/>
        <end position="210"/>
    </location>
</feature>
<evidence type="ECO:0000256" key="7">
    <source>
        <dbReference type="ARBA" id="ARBA00022968"/>
    </source>
</evidence>
<organism evidence="14 15">
    <name type="scientific">Paralvinella palmiformis</name>
    <dbReference type="NCBI Taxonomy" id="53620"/>
    <lineage>
        <taxon>Eukaryota</taxon>
        <taxon>Metazoa</taxon>
        <taxon>Spiralia</taxon>
        <taxon>Lophotrochozoa</taxon>
        <taxon>Annelida</taxon>
        <taxon>Polychaeta</taxon>
        <taxon>Sedentaria</taxon>
        <taxon>Canalipalpata</taxon>
        <taxon>Terebellida</taxon>
        <taxon>Terebelliformia</taxon>
        <taxon>Alvinellidae</taxon>
        <taxon>Paralvinella</taxon>
    </lineage>
</organism>
<dbReference type="InterPro" id="IPR029044">
    <property type="entry name" value="Nucleotide-diphossugar_trans"/>
</dbReference>
<dbReference type="Pfam" id="PF02709">
    <property type="entry name" value="Glyco_transf_7C"/>
    <property type="match status" value="1"/>
</dbReference>
<feature type="transmembrane region" description="Helical" evidence="11">
    <location>
        <begin position="16"/>
        <end position="33"/>
    </location>
</feature>
<evidence type="ECO:0000256" key="9">
    <source>
        <dbReference type="ARBA" id="ARBA00023136"/>
    </source>
</evidence>
<keyword evidence="8 11" id="KW-1133">Transmembrane helix</keyword>
<dbReference type="GO" id="GO:0033842">
    <property type="term" value="F:N-acetyl-beta-glucosaminyl-derivative 4-beta-N-acetylgalactosaminyltransferase activity"/>
    <property type="evidence" value="ECO:0007669"/>
    <property type="project" value="TreeGrafter"/>
</dbReference>
<keyword evidence="4" id="KW-0328">Glycosyltransferase</keyword>